<dbReference type="PANTHER" id="PTHR48027">
    <property type="entry name" value="HETEROGENEOUS NUCLEAR RIBONUCLEOPROTEIN 87F-RELATED"/>
    <property type="match status" value="1"/>
</dbReference>
<feature type="domain" description="RRM" evidence="3">
    <location>
        <begin position="1"/>
        <end position="79"/>
    </location>
</feature>
<dbReference type="SUPFAM" id="SSF54928">
    <property type="entry name" value="RNA-binding domain, RBD"/>
    <property type="match status" value="1"/>
</dbReference>
<dbReference type="RefSeq" id="WP_320003017.1">
    <property type="nucleotide sequence ID" value="NZ_JAUHJS010000002.1"/>
</dbReference>
<dbReference type="SMART" id="SM00360">
    <property type="entry name" value="RRM"/>
    <property type="match status" value="1"/>
</dbReference>
<keyword evidence="1" id="KW-0694">RNA-binding</keyword>
<feature type="compositionally biased region" description="Basic and acidic residues" evidence="2">
    <location>
        <begin position="75"/>
        <end position="84"/>
    </location>
</feature>
<organism evidence="4 5">
    <name type="scientific">Shiella aurantiaca</name>
    <dbReference type="NCBI Taxonomy" id="3058365"/>
    <lineage>
        <taxon>Bacteria</taxon>
        <taxon>Pseudomonadati</taxon>
        <taxon>Bacteroidota</taxon>
        <taxon>Cytophagia</taxon>
        <taxon>Cytophagales</taxon>
        <taxon>Shiellaceae</taxon>
        <taxon>Shiella</taxon>
    </lineage>
</organism>
<dbReference type="InterPro" id="IPR000504">
    <property type="entry name" value="RRM_dom"/>
</dbReference>
<dbReference type="InterPro" id="IPR012677">
    <property type="entry name" value="Nucleotide-bd_a/b_plait_sf"/>
</dbReference>
<reference evidence="4" key="1">
    <citation type="submission" date="2023-06" db="EMBL/GenBank/DDBJ databases">
        <title>Cytophagales bacterium Strain LB-30, isolated from soil.</title>
        <authorList>
            <person name="Liu B."/>
        </authorList>
    </citation>
    <scope>NUCLEOTIDE SEQUENCE</scope>
    <source>
        <strain evidence="4">LB-30</strain>
    </source>
</reference>
<accession>A0ABT8F213</accession>
<dbReference type="Pfam" id="PF00076">
    <property type="entry name" value="RRM_1"/>
    <property type="match status" value="1"/>
</dbReference>
<proteinExistence type="predicted"/>
<gene>
    <name evidence="4" type="ORF">QWY31_03190</name>
</gene>
<dbReference type="InterPro" id="IPR035979">
    <property type="entry name" value="RBD_domain_sf"/>
</dbReference>
<feature type="compositionally biased region" description="Gly residues" evidence="2">
    <location>
        <begin position="85"/>
        <end position="94"/>
    </location>
</feature>
<dbReference type="EMBL" id="JAUHJS010000002">
    <property type="protein sequence ID" value="MDN4164488.1"/>
    <property type="molecule type" value="Genomic_DNA"/>
</dbReference>
<evidence type="ECO:0000259" key="3">
    <source>
        <dbReference type="PROSITE" id="PS50102"/>
    </source>
</evidence>
<name>A0ABT8F213_9BACT</name>
<comment type="caution">
    <text evidence="4">The sequence shown here is derived from an EMBL/GenBank/DDBJ whole genome shotgun (WGS) entry which is preliminary data.</text>
</comment>
<sequence length="94" mass="10336">MNIFVAKLHARTTSKDLEKTFEAFGEVSSAKVIMDKETGQSKKFGFVEMPDNNEAQNAIDQLDNTDLQGSTIVVKEARPREEGANRGGGGGYRR</sequence>
<dbReference type="Proteomes" id="UP001168552">
    <property type="component" value="Unassembled WGS sequence"/>
</dbReference>
<keyword evidence="5" id="KW-1185">Reference proteome</keyword>
<feature type="region of interest" description="Disordered" evidence="2">
    <location>
        <begin position="75"/>
        <end position="94"/>
    </location>
</feature>
<evidence type="ECO:0000256" key="1">
    <source>
        <dbReference type="ARBA" id="ARBA00022884"/>
    </source>
</evidence>
<dbReference type="PROSITE" id="PS50102">
    <property type="entry name" value="RRM"/>
    <property type="match status" value="1"/>
</dbReference>
<dbReference type="InterPro" id="IPR052462">
    <property type="entry name" value="SLIRP/GR-RBP-like"/>
</dbReference>
<dbReference type="Gene3D" id="3.30.70.330">
    <property type="match status" value="1"/>
</dbReference>
<evidence type="ECO:0000313" key="5">
    <source>
        <dbReference type="Proteomes" id="UP001168552"/>
    </source>
</evidence>
<protein>
    <submittedName>
        <fullName evidence="4">RNA-binding protein</fullName>
    </submittedName>
</protein>
<evidence type="ECO:0000256" key="2">
    <source>
        <dbReference type="SAM" id="MobiDB-lite"/>
    </source>
</evidence>
<evidence type="ECO:0000313" key="4">
    <source>
        <dbReference type="EMBL" id="MDN4164488.1"/>
    </source>
</evidence>